<dbReference type="EMBL" id="BMBA01000002">
    <property type="protein sequence ID" value="GFZ32281.1"/>
    <property type="molecule type" value="Genomic_DNA"/>
</dbReference>
<dbReference type="RefSeq" id="WP_284691997.1">
    <property type="nucleotide sequence ID" value="NZ_BMBA01000002.1"/>
</dbReference>
<gene>
    <name evidence="1" type="ORF">CSC2_28070</name>
</gene>
<evidence type="ECO:0000313" key="1">
    <source>
        <dbReference type="EMBL" id="GFZ32281.1"/>
    </source>
</evidence>
<protein>
    <submittedName>
        <fullName evidence="1">Uncharacterized protein</fullName>
    </submittedName>
</protein>
<reference evidence="1 2" key="1">
    <citation type="journal article" date="2021" name="Int. J. Syst. Evol. Microbiol.">
        <title>Clostridium zeae sp. nov., isolated from corn silage.</title>
        <authorList>
            <person name="Kobayashi H."/>
            <person name="Tanizawa Y."/>
            <person name="Yagura M."/>
            <person name="Sakamoto M."/>
            <person name="Ohkuma M."/>
            <person name="Tohno M."/>
        </authorList>
    </citation>
    <scope>NUCLEOTIDE SEQUENCE [LARGE SCALE GENOMIC DNA]</scope>
    <source>
        <strain evidence="1 2">CSC2</strain>
    </source>
</reference>
<name>A0ABQ1EBW3_9CLOT</name>
<proteinExistence type="predicted"/>
<evidence type="ECO:0000313" key="2">
    <source>
        <dbReference type="Proteomes" id="UP000663802"/>
    </source>
</evidence>
<keyword evidence="2" id="KW-1185">Reference proteome</keyword>
<organism evidence="1 2">
    <name type="scientific">Clostridium zeae</name>
    <dbReference type="NCBI Taxonomy" id="2759022"/>
    <lineage>
        <taxon>Bacteria</taxon>
        <taxon>Bacillati</taxon>
        <taxon>Bacillota</taxon>
        <taxon>Clostridia</taxon>
        <taxon>Eubacteriales</taxon>
        <taxon>Clostridiaceae</taxon>
        <taxon>Clostridium</taxon>
    </lineage>
</organism>
<comment type="caution">
    <text evidence="1">The sequence shown here is derived from an EMBL/GenBank/DDBJ whole genome shotgun (WGS) entry which is preliminary data.</text>
</comment>
<accession>A0ABQ1EBW3</accession>
<sequence length="41" mass="4653">MRNKFITKVSLVLSFVTIIGFGQVTQAAQAATIKYNRYYPI</sequence>
<dbReference type="Proteomes" id="UP000663802">
    <property type="component" value="Unassembled WGS sequence"/>
</dbReference>